<feature type="domain" description="Type VII secretion system protein EccE" evidence="3">
    <location>
        <begin position="194"/>
        <end position="291"/>
    </location>
</feature>
<protein>
    <recommendedName>
        <fullName evidence="3">Type VII secretion system protein EccE domain-containing protein</fullName>
    </recommendedName>
</protein>
<dbReference type="eggNOG" id="ENOG50331Q0">
    <property type="taxonomic scope" value="Bacteria"/>
</dbReference>
<dbReference type="HOGENOM" id="CLU_043760_0_0_11"/>
<keyword evidence="5" id="KW-1185">Reference proteome</keyword>
<feature type="transmembrane region" description="Helical" evidence="2">
    <location>
        <begin position="44"/>
        <end position="62"/>
    </location>
</feature>
<dbReference type="Pfam" id="PF11203">
    <property type="entry name" value="EccE"/>
    <property type="match status" value="1"/>
</dbReference>
<name>I0H0Q9_ACTM4</name>
<evidence type="ECO:0000256" key="2">
    <source>
        <dbReference type="SAM" id="Phobius"/>
    </source>
</evidence>
<sequence length="386" mass="40394">MDVTSEGAVPVPRRGYLGPLRLPQILIAEAAVFAVAAAATQGVLPALIAAAAAAVMLVIAFARRQNRWWLEHSALTREHRRRRAARPETDSGPVLAALRTIAPGLTVTDVPGKSSQEATGVARDDAGWFGVVSLDSSVPLDTLVSSLAATEQPGVVLALVTHTVPAPSPDLPAASPAGASYRRLTEAMAIAPIPAHRESSISVRVDAQALAESVLDHTTDPASAAALAAALTRRIATALRRLGLPGRVLSGRELLELLARSCDVAPGTPAVAVEEWTHWRSHHLVHRTYWLESWPRSIAELGPLFAWASTAPAAQTSVALIVDATGAEEVPVRAFIRLATRPDVDLTALDRVLLEGVRRAGGELRPLDGEHGPAAYATAPTGGGAG</sequence>
<dbReference type="KEGG" id="ams:AMIS_13760"/>
<dbReference type="RefSeq" id="WP_014441493.1">
    <property type="nucleotide sequence ID" value="NC_017093.1"/>
</dbReference>
<dbReference type="EMBL" id="AP012319">
    <property type="protein sequence ID" value="BAL86596.1"/>
    <property type="molecule type" value="Genomic_DNA"/>
</dbReference>
<dbReference type="InterPro" id="IPR050051">
    <property type="entry name" value="EccE_dom"/>
</dbReference>
<dbReference type="OrthoDB" id="4152590at2"/>
<evidence type="ECO:0000259" key="3">
    <source>
        <dbReference type="Pfam" id="PF11203"/>
    </source>
</evidence>
<accession>I0H0Q9</accession>
<dbReference type="AlphaFoldDB" id="I0H0Q9"/>
<evidence type="ECO:0000256" key="1">
    <source>
        <dbReference type="SAM" id="MobiDB-lite"/>
    </source>
</evidence>
<evidence type="ECO:0000313" key="5">
    <source>
        <dbReference type="Proteomes" id="UP000007882"/>
    </source>
</evidence>
<reference evidence="4 5" key="1">
    <citation type="submission" date="2012-02" db="EMBL/GenBank/DDBJ databases">
        <title>Complete genome sequence of Actinoplanes missouriensis 431 (= NBRC 102363).</title>
        <authorList>
            <person name="Ohnishi Y."/>
            <person name="Ishikawa J."/>
            <person name="Sekine M."/>
            <person name="Hosoyama A."/>
            <person name="Harada T."/>
            <person name="Narita H."/>
            <person name="Hata T."/>
            <person name="Konno Y."/>
            <person name="Tutikane K."/>
            <person name="Fujita N."/>
            <person name="Horinouchi S."/>
            <person name="Hayakawa M."/>
        </authorList>
    </citation>
    <scope>NUCLEOTIDE SEQUENCE [LARGE SCALE GENOMIC DNA]</scope>
    <source>
        <strain evidence="5">ATCC 14538 / DSM 43046 / CBS 188.64 / JCM 3121 / NBRC 102363 / NCIMB 12654 / NRRL B-3342 / UNCC 431</strain>
    </source>
</reference>
<gene>
    <name evidence="4" type="ordered locus">AMIS_13760</name>
</gene>
<organism evidence="4 5">
    <name type="scientific">Actinoplanes missouriensis (strain ATCC 14538 / DSM 43046 / CBS 188.64 / JCM 3121 / NBRC 102363 / NCIMB 12654 / NRRL B-3342 / UNCC 431)</name>
    <dbReference type="NCBI Taxonomy" id="512565"/>
    <lineage>
        <taxon>Bacteria</taxon>
        <taxon>Bacillati</taxon>
        <taxon>Actinomycetota</taxon>
        <taxon>Actinomycetes</taxon>
        <taxon>Micromonosporales</taxon>
        <taxon>Micromonosporaceae</taxon>
        <taxon>Actinoplanes</taxon>
    </lineage>
</organism>
<dbReference type="Proteomes" id="UP000007882">
    <property type="component" value="Chromosome"/>
</dbReference>
<keyword evidence="2" id="KW-0812">Transmembrane</keyword>
<dbReference type="PATRIC" id="fig|512565.3.peg.1383"/>
<dbReference type="STRING" id="512565.AMIS_13760"/>
<keyword evidence="2" id="KW-0472">Membrane</keyword>
<evidence type="ECO:0000313" key="4">
    <source>
        <dbReference type="EMBL" id="BAL86596.1"/>
    </source>
</evidence>
<keyword evidence="2" id="KW-1133">Transmembrane helix</keyword>
<feature type="region of interest" description="Disordered" evidence="1">
    <location>
        <begin position="364"/>
        <end position="386"/>
    </location>
</feature>
<proteinExistence type="predicted"/>